<gene>
    <name evidence="1" type="ORF">AVEN_26428_1</name>
</gene>
<dbReference type="EMBL" id="BGPR01013534">
    <property type="protein sequence ID" value="GBN61065.1"/>
    <property type="molecule type" value="Genomic_DNA"/>
</dbReference>
<sequence length="94" mass="10975">MELIWAQVKGEIAYKDKSFKIKDVRKLLDEALLNVTVDDWKKCIKHADKLQEEDFAESGTIDDAIERIVIKLQDDSESSFSEREDEVFKLRTLN</sequence>
<name>A0A4Y2QA22_ARAVE</name>
<dbReference type="OrthoDB" id="7460492at2759"/>
<organism evidence="1 2">
    <name type="scientific">Araneus ventricosus</name>
    <name type="common">Orbweaver spider</name>
    <name type="synonym">Epeira ventricosa</name>
    <dbReference type="NCBI Taxonomy" id="182803"/>
    <lineage>
        <taxon>Eukaryota</taxon>
        <taxon>Metazoa</taxon>
        <taxon>Ecdysozoa</taxon>
        <taxon>Arthropoda</taxon>
        <taxon>Chelicerata</taxon>
        <taxon>Arachnida</taxon>
        <taxon>Araneae</taxon>
        <taxon>Araneomorphae</taxon>
        <taxon>Entelegynae</taxon>
        <taxon>Araneoidea</taxon>
        <taxon>Araneidae</taxon>
        <taxon>Araneus</taxon>
    </lineage>
</organism>
<protein>
    <submittedName>
        <fullName evidence="1">Uncharacterized protein</fullName>
    </submittedName>
</protein>
<comment type="caution">
    <text evidence="1">The sequence shown here is derived from an EMBL/GenBank/DDBJ whole genome shotgun (WGS) entry which is preliminary data.</text>
</comment>
<dbReference type="Proteomes" id="UP000499080">
    <property type="component" value="Unassembled WGS sequence"/>
</dbReference>
<proteinExistence type="predicted"/>
<accession>A0A4Y2QA22</accession>
<dbReference type="AlphaFoldDB" id="A0A4Y2QA22"/>
<reference evidence="1 2" key="1">
    <citation type="journal article" date="2019" name="Sci. Rep.">
        <title>Orb-weaving spider Araneus ventricosus genome elucidates the spidroin gene catalogue.</title>
        <authorList>
            <person name="Kono N."/>
            <person name="Nakamura H."/>
            <person name="Ohtoshi R."/>
            <person name="Moran D.A.P."/>
            <person name="Shinohara A."/>
            <person name="Yoshida Y."/>
            <person name="Fujiwara M."/>
            <person name="Mori M."/>
            <person name="Tomita M."/>
            <person name="Arakawa K."/>
        </authorList>
    </citation>
    <scope>NUCLEOTIDE SEQUENCE [LARGE SCALE GENOMIC DNA]</scope>
</reference>
<evidence type="ECO:0000313" key="2">
    <source>
        <dbReference type="Proteomes" id="UP000499080"/>
    </source>
</evidence>
<evidence type="ECO:0000313" key="1">
    <source>
        <dbReference type="EMBL" id="GBN61065.1"/>
    </source>
</evidence>
<keyword evidence="2" id="KW-1185">Reference proteome</keyword>